<accession>A0A834XKC1</accession>
<feature type="region of interest" description="Disordered" evidence="1">
    <location>
        <begin position="689"/>
        <end position="710"/>
    </location>
</feature>
<dbReference type="OrthoDB" id="442460at2759"/>
<dbReference type="Proteomes" id="UP000639338">
    <property type="component" value="Unassembled WGS sequence"/>
</dbReference>
<organism evidence="2 3">
    <name type="scientific">Aphidius gifuensis</name>
    <name type="common">Parasitoid wasp</name>
    <dbReference type="NCBI Taxonomy" id="684658"/>
    <lineage>
        <taxon>Eukaryota</taxon>
        <taxon>Metazoa</taxon>
        <taxon>Ecdysozoa</taxon>
        <taxon>Arthropoda</taxon>
        <taxon>Hexapoda</taxon>
        <taxon>Insecta</taxon>
        <taxon>Pterygota</taxon>
        <taxon>Neoptera</taxon>
        <taxon>Endopterygota</taxon>
        <taxon>Hymenoptera</taxon>
        <taxon>Apocrita</taxon>
        <taxon>Ichneumonoidea</taxon>
        <taxon>Braconidae</taxon>
        <taxon>Aphidiinae</taxon>
        <taxon>Aphidius</taxon>
    </lineage>
</organism>
<protein>
    <submittedName>
        <fullName evidence="2">Uncharacterized protein</fullName>
    </submittedName>
</protein>
<reference evidence="2 3" key="1">
    <citation type="submission" date="2020-08" db="EMBL/GenBank/DDBJ databases">
        <title>Aphidius gifuensis genome sequencing and assembly.</title>
        <authorList>
            <person name="Du Z."/>
        </authorList>
    </citation>
    <scope>NUCLEOTIDE SEQUENCE [LARGE SCALE GENOMIC DNA]</scope>
    <source>
        <strain evidence="2">YNYX2018</strain>
        <tissue evidence="2">Adults</tissue>
    </source>
</reference>
<feature type="compositionally biased region" description="Polar residues" evidence="1">
    <location>
        <begin position="733"/>
        <end position="749"/>
    </location>
</feature>
<feature type="compositionally biased region" description="Polar residues" evidence="1">
    <location>
        <begin position="353"/>
        <end position="366"/>
    </location>
</feature>
<evidence type="ECO:0000313" key="2">
    <source>
        <dbReference type="EMBL" id="KAF7988798.1"/>
    </source>
</evidence>
<dbReference type="EMBL" id="JACMRX010000005">
    <property type="protein sequence ID" value="KAF7988798.1"/>
    <property type="molecule type" value="Genomic_DNA"/>
</dbReference>
<dbReference type="AlphaFoldDB" id="A0A834XKC1"/>
<comment type="caution">
    <text evidence="2">The sequence shown here is derived from an EMBL/GenBank/DDBJ whole genome shotgun (WGS) entry which is preliminary data.</text>
</comment>
<evidence type="ECO:0000313" key="3">
    <source>
        <dbReference type="Proteomes" id="UP000639338"/>
    </source>
</evidence>
<evidence type="ECO:0000256" key="1">
    <source>
        <dbReference type="SAM" id="MobiDB-lite"/>
    </source>
</evidence>
<feature type="region of interest" description="Disordered" evidence="1">
    <location>
        <begin position="733"/>
        <end position="773"/>
    </location>
</feature>
<proteinExistence type="predicted"/>
<name>A0A834XKC1_APHGI</name>
<feature type="region of interest" description="Disordered" evidence="1">
    <location>
        <begin position="345"/>
        <end position="387"/>
    </location>
</feature>
<gene>
    <name evidence="2" type="ORF">HCN44_007108</name>
</gene>
<keyword evidence="3" id="KW-1185">Reference proteome</keyword>
<sequence>MAIQLDSIKEEVLDKDEKNGEILRDTQSTIVEHLKQQNQQQQQQQKSEIIEIKSAIIIDHQMNNYEPKKIAEQGLSCSPNFDYPGYPGFFEAIRQAKRKKKSHDVSFEILFSYLPESVIKQHDLNLNEWWNYCLFENKDPLETDLSVFIGYLEKKFDVGALSDDLKSISSTICLIASDKMERQIYSSSFLFSEFAKYSAVNNTDCYKTPKSSCQNDSITLSLDSNTKKQDDILPEVIDISDDELDTESPTKLLKKSKDLLNNNEPTNLKKNSVFLQKTINSSQLTTPLKKPKSTKPPAIFLRKRRRNKEENIIKGPITGTINDQNKNETSGNLQSGILLVDTVQKEQQQQPPANNNHAVDSSTKTLTPAIKPDTPVKTPVHHSPSPLIPCQLNTNVLECSSEKLKQNKAETTDNLQSKLLLGNTVKKKQKQHQLPSVNNDKAIDFPRKTLTPAIKPATPVHHITPPLIPCQSNTSALECLSQELKKTKTETTENLQSELLLGDKVEKQQQLPLKNNNQAIDLPSNDVAISITSSVSTSLPLKLQTSLRKTLTPAIKHQLPSANNDTTNIIATNCVLLSTCYFNSSVSTPVRFKLQKLLPAIKPLTPSENLPIHHNTSPLVPCQLNAPVLECLSERLKQNKVKRVVDLPSKLLLSNTVQKSLQQSSANKKQAINIYSNNVVPKTLRVASPSVPSKLKAPVKKTGNLPLLPPCQSNTSVFESSSEVLKQNNVKTTGNLQSYAAPNSISADKNNTTNSDNNSEDSIKNKNNNNKRKHLEVLVEKENSHEIMQNDEHKKLVLSSNDKPTKKKQSYYNFYNFKLSLLCRAIRIGSYKYVSDNNNVVINRSGFILTIETLQNEKSIVKFKIHYDDIIKAKFYFTKHPKLNVLYLHTNKAVGLGIRKLLGIQFMTEPIYDPKSNDPSPNVITLVVDILSHEVKDSLTDQLKMGIRKVVKLGIAHDMLVKTSDGLQL</sequence>